<dbReference type="Gene3D" id="3.80.10.10">
    <property type="entry name" value="Ribonuclease Inhibitor"/>
    <property type="match status" value="1"/>
</dbReference>
<protein>
    <submittedName>
        <fullName evidence="1">Uncharacterized protein</fullName>
    </submittedName>
</protein>
<dbReference type="AlphaFoldDB" id="G4THR3"/>
<comment type="caution">
    <text evidence="1">The sequence shown here is derived from an EMBL/GenBank/DDBJ whole genome shotgun (WGS) entry which is preliminary data.</text>
</comment>
<dbReference type="InterPro" id="IPR032675">
    <property type="entry name" value="LRR_dom_sf"/>
</dbReference>
<dbReference type="EMBL" id="CAFZ01000097">
    <property type="protein sequence ID" value="CCA70856.1"/>
    <property type="molecule type" value="Genomic_DNA"/>
</dbReference>
<dbReference type="SUPFAM" id="SSF52058">
    <property type="entry name" value="L domain-like"/>
    <property type="match status" value="1"/>
</dbReference>
<accession>G4THR3</accession>
<dbReference type="InParanoid" id="G4THR3"/>
<organism evidence="1 2">
    <name type="scientific">Serendipita indica (strain DSM 11827)</name>
    <name type="common">Root endophyte fungus</name>
    <name type="synonym">Piriformospora indica</name>
    <dbReference type="NCBI Taxonomy" id="1109443"/>
    <lineage>
        <taxon>Eukaryota</taxon>
        <taxon>Fungi</taxon>
        <taxon>Dikarya</taxon>
        <taxon>Basidiomycota</taxon>
        <taxon>Agaricomycotina</taxon>
        <taxon>Agaricomycetes</taxon>
        <taxon>Sebacinales</taxon>
        <taxon>Serendipitaceae</taxon>
        <taxon>Serendipita</taxon>
    </lineage>
</organism>
<dbReference type="HOGENOM" id="CLU_1103148_0_0_1"/>
<evidence type="ECO:0000313" key="2">
    <source>
        <dbReference type="Proteomes" id="UP000007148"/>
    </source>
</evidence>
<evidence type="ECO:0000313" key="1">
    <source>
        <dbReference type="EMBL" id="CCA70856.1"/>
    </source>
</evidence>
<proteinExistence type="predicted"/>
<sequence>MDSSWSVEGLEGITTWTIDHNQLLPYHLQLAAKTFPHLTGLSLLSVGEEAYEGLVHFPCLTRLYLSWEVVSAFPLDKLDMPNLKWLHIEIGTVEGLEYADAFMRRYGPNLIGLQVSTSDFLYSNPTLPGGLFALCENLEVLSIPISKLDAAPRPTEPGAIPHAHLRHLMFIFQCPIGGKKVQQHAASFPTEAFPNLKKVTMIGEEPNTHISLGRSLHSLWEVPEPLDKPMLVHEVAVASFPHAFVELVVERD</sequence>
<keyword evidence="2" id="KW-1185">Reference proteome</keyword>
<dbReference type="Proteomes" id="UP000007148">
    <property type="component" value="Unassembled WGS sequence"/>
</dbReference>
<name>G4THR3_SERID</name>
<gene>
    <name evidence="1" type="ORF">PIIN_04791</name>
</gene>
<reference evidence="1 2" key="1">
    <citation type="journal article" date="2011" name="PLoS Pathog.">
        <title>Endophytic Life Strategies Decoded by Genome and Transcriptome Analyses of the Mutualistic Root Symbiont Piriformospora indica.</title>
        <authorList>
            <person name="Zuccaro A."/>
            <person name="Lahrmann U."/>
            <person name="Guldener U."/>
            <person name="Langen G."/>
            <person name="Pfiffi S."/>
            <person name="Biedenkopf D."/>
            <person name="Wong P."/>
            <person name="Samans B."/>
            <person name="Grimm C."/>
            <person name="Basiewicz M."/>
            <person name="Murat C."/>
            <person name="Martin F."/>
            <person name="Kogel K.H."/>
        </authorList>
    </citation>
    <scope>NUCLEOTIDE SEQUENCE [LARGE SCALE GENOMIC DNA]</scope>
    <source>
        <strain evidence="1 2">DSM 11827</strain>
    </source>
</reference>